<feature type="transmembrane region" description="Helical" evidence="1">
    <location>
        <begin position="12"/>
        <end position="32"/>
    </location>
</feature>
<keyword evidence="1" id="KW-0472">Membrane</keyword>
<feature type="transmembrane region" description="Helical" evidence="1">
    <location>
        <begin position="353"/>
        <end position="370"/>
    </location>
</feature>
<dbReference type="InterPro" id="IPR011701">
    <property type="entry name" value="MFS"/>
</dbReference>
<reference evidence="2" key="1">
    <citation type="submission" date="2020-04" db="EMBL/GenBank/DDBJ databases">
        <authorList>
            <person name="Zhang T."/>
        </authorList>
    </citation>
    <scope>NUCLEOTIDE SEQUENCE</scope>
    <source>
        <strain evidence="2">HKST-UBA11</strain>
    </source>
</reference>
<feature type="transmembrane region" description="Helical" evidence="1">
    <location>
        <begin position="244"/>
        <end position="263"/>
    </location>
</feature>
<dbReference type="Gene3D" id="1.20.1250.20">
    <property type="entry name" value="MFS general substrate transporter like domains"/>
    <property type="match status" value="1"/>
</dbReference>
<gene>
    <name evidence="2" type="ORF">KC717_03315</name>
</gene>
<protein>
    <submittedName>
        <fullName evidence="2">MFS transporter</fullName>
    </submittedName>
</protein>
<dbReference type="PANTHER" id="PTHR23530:SF1">
    <property type="entry name" value="PERMEASE, MAJOR FACILITATOR SUPERFAMILY-RELATED"/>
    <property type="match status" value="1"/>
</dbReference>
<dbReference type="AlphaFoldDB" id="A0A955L7U8"/>
<feature type="transmembrane region" description="Helical" evidence="1">
    <location>
        <begin position="139"/>
        <end position="156"/>
    </location>
</feature>
<feature type="transmembrane region" description="Helical" evidence="1">
    <location>
        <begin position="162"/>
        <end position="182"/>
    </location>
</feature>
<feature type="transmembrane region" description="Helical" evidence="1">
    <location>
        <begin position="307"/>
        <end position="327"/>
    </location>
</feature>
<dbReference type="InterPro" id="IPR036259">
    <property type="entry name" value="MFS_trans_sf"/>
</dbReference>
<feature type="transmembrane region" description="Helical" evidence="1">
    <location>
        <begin position="284"/>
        <end position="301"/>
    </location>
</feature>
<sequence>MKEDRNTKIFKLLQFVSYPVFWQPVLFLFLTIEKSLPASQALLLTSIYSLAVVFLEIPTGAVADKLSRKQSGALGYFLKGLGLFLLPFLSSFPSMVGAMVITALGESLTSGSIESLMYDSLADKKDTKQFKKIFAFSRTLLHAAMALYMLLGGIIGEYNLSIPLYISFPFYCTAAILCLYFYEPKGVQTARDGYDTNYLQHIKKSFTKIFSKEGFSHGLGNLLIANFFILGIISSLFWLSTPVLSDVGFGLALIGVFTALFRVTKSIGSYLVTKFDDPNDYRTMIITAIITMFSLALMGYFVAIDSILFGILIVVLFGILYAIQSFYQANNIQLLNDKVESIERATINSIQSVFMRLYEFSILPFVGLFLEGGNSSGGLYLLALLTGIGVFILLINRSRIVRNAQ</sequence>
<feature type="transmembrane region" description="Helical" evidence="1">
    <location>
        <begin position="218"/>
        <end position="238"/>
    </location>
</feature>
<keyword evidence="1" id="KW-0812">Transmembrane</keyword>
<dbReference type="SUPFAM" id="SSF103473">
    <property type="entry name" value="MFS general substrate transporter"/>
    <property type="match status" value="1"/>
</dbReference>
<dbReference type="Proteomes" id="UP000754563">
    <property type="component" value="Unassembled WGS sequence"/>
</dbReference>
<keyword evidence="1" id="KW-1133">Transmembrane helix</keyword>
<dbReference type="InterPro" id="IPR053160">
    <property type="entry name" value="MFS_DHA3_Transporter"/>
</dbReference>
<dbReference type="Pfam" id="PF07690">
    <property type="entry name" value="MFS_1"/>
    <property type="match status" value="1"/>
</dbReference>
<organism evidence="2 3">
    <name type="scientific">Candidatus Dojkabacteria bacterium</name>
    <dbReference type="NCBI Taxonomy" id="2099670"/>
    <lineage>
        <taxon>Bacteria</taxon>
        <taxon>Candidatus Dojkabacteria</taxon>
    </lineage>
</organism>
<dbReference type="PANTHER" id="PTHR23530">
    <property type="entry name" value="TRANSPORT PROTEIN-RELATED"/>
    <property type="match status" value="1"/>
</dbReference>
<proteinExistence type="predicted"/>
<evidence type="ECO:0000313" key="3">
    <source>
        <dbReference type="Proteomes" id="UP000754563"/>
    </source>
</evidence>
<dbReference type="CDD" id="cd06174">
    <property type="entry name" value="MFS"/>
    <property type="match status" value="1"/>
</dbReference>
<feature type="transmembrane region" description="Helical" evidence="1">
    <location>
        <begin position="376"/>
        <end position="395"/>
    </location>
</feature>
<name>A0A955L7U8_9BACT</name>
<dbReference type="EMBL" id="JAGQLH010000034">
    <property type="protein sequence ID" value="MCA9385652.1"/>
    <property type="molecule type" value="Genomic_DNA"/>
</dbReference>
<comment type="caution">
    <text evidence="2">The sequence shown here is derived from an EMBL/GenBank/DDBJ whole genome shotgun (WGS) entry which is preliminary data.</text>
</comment>
<dbReference type="GO" id="GO:0022857">
    <property type="term" value="F:transmembrane transporter activity"/>
    <property type="evidence" value="ECO:0007669"/>
    <property type="project" value="InterPro"/>
</dbReference>
<feature type="transmembrane region" description="Helical" evidence="1">
    <location>
        <begin position="38"/>
        <end position="61"/>
    </location>
</feature>
<accession>A0A955L7U8</accession>
<evidence type="ECO:0000256" key="1">
    <source>
        <dbReference type="SAM" id="Phobius"/>
    </source>
</evidence>
<evidence type="ECO:0000313" key="2">
    <source>
        <dbReference type="EMBL" id="MCA9385652.1"/>
    </source>
</evidence>
<reference evidence="2" key="2">
    <citation type="journal article" date="2021" name="Microbiome">
        <title>Successional dynamics and alternative stable states in a saline activated sludge microbial community over 9 years.</title>
        <authorList>
            <person name="Wang Y."/>
            <person name="Ye J."/>
            <person name="Ju F."/>
            <person name="Liu L."/>
            <person name="Boyd J.A."/>
            <person name="Deng Y."/>
            <person name="Parks D.H."/>
            <person name="Jiang X."/>
            <person name="Yin X."/>
            <person name="Woodcroft B.J."/>
            <person name="Tyson G.W."/>
            <person name="Hugenholtz P."/>
            <person name="Polz M.F."/>
            <person name="Zhang T."/>
        </authorList>
    </citation>
    <scope>NUCLEOTIDE SEQUENCE</scope>
    <source>
        <strain evidence="2">HKST-UBA11</strain>
    </source>
</reference>